<keyword evidence="15 18" id="KW-0406">Ion transport</keyword>
<evidence type="ECO:0000256" key="17">
    <source>
        <dbReference type="ARBA" id="ARBA00071631"/>
    </source>
</evidence>
<evidence type="ECO:0000259" key="20">
    <source>
        <dbReference type="SMART" id="SM00831"/>
    </source>
</evidence>
<evidence type="ECO:0000256" key="15">
    <source>
        <dbReference type="ARBA" id="ARBA00023065"/>
    </source>
</evidence>
<dbReference type="EC" id="7.1.2.1" evidence="4 18"/>
<feature type="transmembrane region" description="Helical" evidence="18">
    <location>
        <begin position="696"/>
        <end position="717"/>
    </location>
</feature>
<dbReference type="PRINTS" id="PR00119">
    <property type="entry name" value="CATATPASE"/>
</dbReference>
<dbReference type="InterPro" id="IPR006534">
    <property type="entry name" value="P-type_ATPase_IIIA"/>
</dbReference>
<dbReference type="FunFam" id="2.70.150.10:FF:000011">
    <property type="entry name" value="Plasma membrane ATPase"/>
    <property type="match status" value="1"/>
</dbReference>
<organism evidence="21 22">
    <name type="scientific">Diatrype stigma</name>
    <dbReference type="NCBI Taxonomy" id="117547"/>
    <lineage>
        <taxon>Eukaryota</taxon>
        <taxon>Fungi</taxon>
        <taxon>Dikarya</taxon>
        <taxon>Ascomycota</taxon>
        <taxon>Pezizomycotina</taxon>
        <taxon>Sordariomycetes</taxon>
        <taxon>Xylariomycetidae</taxon>
        <taxon>Xylariales</taxon>
        <taxon>Diatrypaceae</taxon>
        <taxon>Diatrype</taxon>
    </lineage>
</organism>
<feature type="compositionally biased region" description="Acidic residues" evidence="19">
    <location>
        <begin position="40"/>
        <end position="56"/>
    </location>
</feature>
<dbReference type="Pfam" id="PF00690">
    <property type="entry name" value="Cation_ATPase_N"/>
    <property type="match status" value="1"/>
</dbReference>
<reference evidence="21 22" key="1">
    <citation type="submission" date="2024-02" db="EMBL/GenBank/DDBJ databases">
        <title>De novo assembly and annotation of 12 fungi associated with fruit tree decline syndrome in Ontario, Canada.</title>
        <authorList>
            <person name="Sulman M."/>
            <person name="Ellouze W."/>
            <person name="Ilyukhin E."/>
        </authorList>
    </citation>
    <scope>NUCLEOTIDE SEQUENCE [LARGE SCALE GENOMIC DNA]</scope>
    <source>
        <strain evidence="21 22">M11/M66-122</strain>
    </source>
</reference>
<gene>
    <name evidence="21" type="primary">PMA1</name>
    <name evidence="21" type="ORF">SLS62_002214</name>
</gene>
<dbReference type="FunFam" id="3.40.50.1000:FF:000008">
    <property type="entry name" value="Plasma membrane ATPase"/>
    <property type="match status" value="1"/>
</dbReference>
<keyword evidence="6" id="KW-1003">Cell membrane</keyword>
<feature type="transmembrane region" description="Helical" evidence="18">
    <location>
        <begin position="838"/>
        <end position="858"/>
    </location>
</feature>
<proteinExistence type="inferred from homology"/>
<dbReference type="Gene3D" id="3.40.50.1000">
    <property type="entry name" value="HAD superfamily/HAD-like"/>
    <property type="match status" value="1"/>
</dbReference>
<dbReference type="SUPFAM" id="SSF56784">
    <property type="entry name" value="HAD-like"/>
    <property type="match status" value="1"/>
</dbReference>
<feature type="compositionally biased region" description="Polar residues" evidence="19">
    <location>
        <begin position="12"/>
        <end position="21"/>
    </location>
</feature>
<dbReference type="InterPro" id="IPR008250">
    <property type="entry name" value="ATPase_P-typ_transduc_dom_A_sf"/>
</dbReference>
<keyword evidence="12 18" id="KW-0460">Magnesium</keyword>
<dbReference type="InterPro" id="IPR023299">
    <property type="entry name" value="ATPase_P-typ_cyto_dom_N"/>
</dbReference>
<dbReference type="GO" id="GO:0005886">
    <property type="term" value="C:plasma membrane"/>
    <property type="evidence" value="ECO:0007669"/>
    <property type="project" value="UniProtKB-SubCell"/>
</dbReference>
<keyword evidence="13 18" id="KW-1278">Translocase</keyword>
<dbReference type="Pfam" id="PF00122">
    <property type="entry name" value="E1-E2_ATPase"/>
    <property type="match status" value="1"/>
</dbReference>
<dbReference type="NCBIfam" id="TIGR01494">
    <property type="entry name" value="ATPase_P-type"/>
    <property type="match status" value="2"/>
</dbReference>
<feature type="transmembrane region" description="Helical" evidence="18">
    <location>
        <begin position="330"/>
        <end position="358"/>
    </location>
</feature>
<keyword evidence="7 18" id="KW-0812">Transmembrane</keyword>
<sequence length="1001" mass="108907">MAESNPAGAPALNTNIESGNFNEKAAHPTEAPAATKPKVEEEEDEDIDALIEDLESQDGHGFEEEEENDGNPAGGGRVIPEEMLQTDTRVGLTESEVGNRRRKYGLNQMKEEKENLILKFFGFFVGPIQFVMEAAAVLAAGLEDWVDFGVICGLLLLNAAVGFIQEFQAGSIVDELKKTLALKAVVLRDGTLKEIEAPQVVPGDILQVEEGTIIPADGRIVTEDAFLQVDQSAITGESLAVDKHKGDQCFASSAVKRGEAFMVVSATGDNTFVGRAAALVNQAAGGTGHFTEVLNGIGTVLLILVVFTLLVVWISAFYRSMPIVDILRFTLAITIVGVPVGLPAVVTTTMAVGAAYLAKKKAIVQKLSAIESLAGVEILCSDKTGTLTKNKLSLAEPYTVAGVDPEDLMLTACLAASRKKKGMDAIDKAFLKSLRYYPRAKSVLSKYIVKDFFPFDPVSKKVTAVVESPQGERITCVKGAPLFVLKTVEEDHPIPEQIDQDYKNKVAEFATRGFRSLGVARKRGEGAWEILGIMPCSDPPRHDTARTINEAKRLGLSIKMLTGDAVGIARETSRQLGLGTNVYNAERLGLGGGGDMPGSEVYDFVEAADGFAEVFPQHKYNVVEILQQRGYLVAMTGDGVNDAPSLKKADTGIAVEGASDAARSAADIVFLAPGLGAIIDALKTSRQIFHRMYAYVVYRIALSLHLEIYLGLWIAILNRSLNIELVVFIAIFADVATLAIAYDNAPYSMSPVKWNLPKLWGMSVLLGVVLAVGTWITVTTLYAGGVGEDGHYVTGGIAQNNGNLDEIVFLQISLTENWLIFITRANGPFWSSIPSWQLTGAILVVDILATCFCIWGWFENDQLTHIVTVVRIWIFSFGVFCILGGVYYLLQDSVGFDNLMHGKSPKGSQKQRSLEDFGKFPQCPPLFYHVHPANSPYSCLAPACLYPAREVAIKASRPNMRREARHVIACQHHRRIASSSRYILLRSIRVVGRHPHFLYVY</sequence>
<evidence type="ECO:0000256" key="11">
    <source>
        <dbReference type="ARBA" id="ARBA00022840"/>
    </source>
</evidence>
<feature type="transmembrane region" description="Helical" evidence="18">
    <location>
        <begin position="145"/>
        <end position="164"/>
    </location>
</feature>
<comment type="subcellular location">
    <subcellularLocation>
        <location evidence="2 18">Cell membrane</location>
        <topology evidence="2 18">Multi-pass membrane protein</topology>
    </subcellularLocation>
</comment>
<dbReference type="Gene3D" id="3.40.1110.10">
    <property type="entry name" value="Calcium-transporting ATPase, cytoplasmic domain N"/>
    <property type="match status" value="1"/>
</dbReference>
<evidence type="ECO:0000256" key="14">
    <source>
        <dbReference type="ARBA" id="ARBA00022989"/>
    </source>
</evidence>
<dbReference type="GO" id="GO:0008553">
    <property type="term" value="F:P-type proton-exporting transporter activity"/>
    <property type="evidence" value="ECO:0007669"/>
    <property type="project" value="UniProtKB-UniRule"/>
</dbReference>
<dbReference type="Gene3D" id="1.20.1110.10">
    <property type="entry name" value="Calcium-transporting ATPase, transmembrane domain"/>
    <property type="match status" value="1"/>
</dbReference>
<dbReference type="Pfam" id="PF00702">
    <property type="entry name" value="Hydrolase"/>
    <property type="match status" value="1"/>
</dbReference>
<dbReference type="FunFam" id="3.40.1110.10:FF:000005">
    <property type="entry name" value="Plasma membrane ATPase"/>
    <property type="match status" value="1"/>
</dbReference>
<accession>A0AAN9YVA1</accession>
<dbReference type="InterPro" id="IPR023298">
    <property type="entry name" value="ATPase_P-typ_TM_dom_sf"/>
</dbReference>
<comment type="caution">
    <text evidence="21">The sequence shown here is derived from an EMBL/GenBank/DDBJ whole genome shotgun (WGS) entry which is preliminary data.</text>
</comment>
<keyword evidence="16 18" id="KW-0472">Membrane</keyword>
<dbReference type="NCBIfam" id="TIGR01647">
    <property type="entry name" value="ATPase-IIIA_H"/>
    <property type="match status" value="1"/>
</dbReference>
<evidence type="ECO:0000256" key="18">
    <source>
        <dbReference type="RuleBase" id="RU362083"/>
    </source>
</evidence>
<dbReference type="InterPro" id="IPR018303">
    <property type="entry name" value="ATPase_P-typ_P_site"/>
</dbReference>
<keyword evidence="8" id="KW-0479">Metal-binding</keyword>
<feature type="transmembrane region" description="Helical" evidence="18">
    <location>
        <begin position="116"/>
        <end position="139"/>
    </location>
</feature>
<dbReference type="InterPro" id="IPR023214">
    <property type="entry name" value="HAD_sf"/>
</dbReference>
<comment type="catalytic activity">
    <reaction evidence="18">
        <text>ATP + H2O + H(+)(in) = ADP + phosphate + 2 H(+)(out)</text>
        <dbReference type="Rhea" id="RHEA:20852"/>
        <dbReference type="ChEBI" id="CHEBI:15377"/>
        <dbReference type="ChEBI" id="CHEBI:15378"/>
        <dbReference type="ChEBI" id="CHEBI:30616"/>
        <dbReference type="ChEBI" id="CHEBI:43474"/>
        <dbReference type="ChEBI" id="CHEBI:456216"/>
        <dbReference type="EC" id="7.1.2.1"/>
    </reaction>
</comment>
<dbReference type="InterPro" id="IPR059000">
    <property type="entry name" value="ATPase_P-type_domA"/>
</dbReference>
<dbReference type="EMBL" id="JAKJXP020000010">
    <property type="protein sequence ID" value="KAK7755927.1"/>
    <property type="molecule type" value="Genomic_DNA"/>
</dbReference>
<comment type="similarity">
    <text evidence="3 18">Belongs to the cation transport ATPase (P-type) (TC 3.A.3) family. Type IIIA subfamily.</text>
</comment>
<dbReference type="SFLD" id="SFLDS00003">
    <property type="entry name" value="Haloacid_Dehalogenase"/>
    <property type="match status" value="1"/>
</dbReference>
<feature type="domain" description="Cation-transporting P-type ATPase N-terminal" evidence="20">
    <location>
        <begin position="73"/>
        <end position="144"/>
    </location>
</feature>
<keyword evidence="22" id="KW-1185">Reference proteome</keyword>
<dbReference type="InterPro" id="IPR044492">
    <property type="entry name" value="P_typ_ATPase_HD_dom"/>
</dbReference>
<dbReference type="SMART" id="SM00831">
    <property type="entry name" value="Cation_ATPase_N"/>
    <property type="match status" value="1"/>
</dbReference>
<dbReference type="SUPFAM" id="SSF81665">
    <property type="entry name" value="Calcium ATPase, transmembrane domain M"/>
    <property type="match status" value="1"/>
</dbReference>
<evidence type="ECO:0000256" key="2">
    <source>
        <dbReference type="ARBA" id="ARBA00004651"/>
    </source>
</evidence>
<evidence type="ECO:0000256" key="12">
    <source>
        <dbReference type="ARBA" id="ARBA00022842"/>
    </source>
</evidence>
<evidence type="ECO:0000256" key="4">
    <source>
        <dbReference type="ARBA" id="ARBA00012476"/>
    </source>
</evidence>
<dbReference type="GO" id="GO:0016887">
    <property type="term" value="F:ATP hydrolysis activity"/>
    <property type="evidence" value="ECO:0007669"/>
    <property type="project" value="InterPro"/>
</dbReference>
<dbReference type="AlphaFoldDB" id="A0AAN9YVA1"/>
<dbReference type="GO" id="GO:0005524">
    <property type="term" value="F:ATP binding"/>
    <property type="evidence" value="ECO:0007669"/>
    <property type="project" value="UniProtKB-UniRule"/>
</dbReference>
<feature type="transmembrane region" description="Helical" evidence="18">
    <location>
        <begin position="297"/>
        <end position="318"/>
    </location>
</feature>
<feature type="region of interest" description="Disordered" evidence="19">
    <location>
        <begin position="1"/>
        <end position="82"/>
    </location>
</feature>
<dbReference type="Proteomes" id="UP001320420">
    <property type="component" value="Unassembled WGS sequence"/>
</dbReference>
<dbReference type="PRINTS" id="PR00120">
    <property type="entry name" value="HATPASE"/>
</dbReference>
<dbReference type="SFLD" id="SFLDG00002">
    <property type="entry name" value="C1.7:_P-type_atpase_like"/>
    <property type="match status" value="1"/>
</dbReference>
<evidence type="ECO:0000313" key="22">
    <source>
        <dbReference type="Proteomes" id="UP001320420"/>
    </source>
</evidence>
<evidence type="ECO:0000256" key="9">
    <source>
        <dbReference type="ARBA" id="ARBA00022741"/>
    </source>
</evidence>
<evidence type="ECO:0000256" key="13">
    <source>
        <dbReference type="ARBA" id="ARBA00022967"/>
    </source>
</evidence>
<evidence type="ECO:0000256" key="8">
    <source>
        <dbReference type="ARBA" id="ARBA00022723"/>
    </source>
</evidence>
<dbReference type="CDD" id="cd02076">
    <property type="entry name" value="P-type_ATPase_H"/>
    <property type="match status" value="1"/>
</dbReference>
<evidence type="ECO:0000256" key="7">
    <source>
        <dbReference type="ARBA" id="ARBA00022692"/>
    </source>
</evidence>
<dbReference type="Gene3D" id="2.70.150.10">
    <property type="entry name" value="Calcium-transporting ATPase, cytoplasmic transduction domain A"/>
    <property type="match status" value="1"/>
</dbReference>
<dbReference type="GO" id="GO:0120029">
    <property type="term" value="P:proton export across plasma membrane"/>
    <property type="evidence" value="ECO:0007669"/>
    <property type="project" value="UniProtKB-UniRule"/>
</dbReference>
<dbReference type="SFLD" id="SFLDF00027">
    <property type="entry name" value="p-type_atpase"/>
    <property type="match status" value="1"/>
</dbReference>
<protein>
    <recommendedName>
        <fullName evidence="17 18">Plasma membrane ATPase</fullName>
        <ecNumber evidence="4 18">7.1.2.1</ecNumber>
    </recommendedName>
</protein>
<dbReference type="InterPro" id="IPR036412">
    <property type="entry name" value="HAD-like_sf"/>
</dbReference>
<dbReference type="PANTHER" id="PTHR42861">
    <property type="entry name" value="CALCIUM-TRANSPORTING ATPASE"/>
    <property type="match status" value="1"/>
</dbReference>
<keyword evidence="11 18" id="KW-0067">ATP-binding</keyword>
<evidence type="ECO:0000256" key="6">
    <source>
        <dbReference type="ARBA" id="ARBA00022475"/>
    </source>
</evidence>
<dbReference type="InterPro" id="IPR004014">
    <property type="entry name" value="ATPase_P-typ_cation-transptr_N"/>
</dbReference>
<keyword evidence="10 18" id="KW-0375">Hydrogen ion transport</keyword>
<feature type="transmembrane region" description="Helical" evidence="18">
    <location>
        <begin position="870"/>
        <end position="890"/>
    </location>
</feature>
<dbReference type="PROSITE" id="PS00154">
    <property type="entry name" value="ATPASE_E1_E2"/>
    <property type="match status" value="1"/>
</dbReference>
<evidence type="ECO:0000256" key="19">
    <source>
        <dbReference type="SAM" id="MobiDB-lite"/>
    </source>
</evidence>
<evidence type="ECO:0000256" key="1">
    <source>
        <dbReference type="ARBA" id="ARBA00003417"/>
    </source>
</evidence>
<evidence type="ECO:0000256" key="3">
    <source>
        <dbReference type="ARBA" id="ARBA00008804"/>
    </source>
</evidence>
<dbReference type="SUPFAM" id="SSF81653">
    <property type="entry name" value="Calcium ATPase, transduction domain A"/>
    <property type="match status" value="1"/>
</dbReference>
<keyword evidence="9 18" id="KW-0547">Nucleotide-binding</keyword>
<keyword evidence="5 18" id="KW-0813">Transport</keyword>
<dbReference type="GO" id="GO:0046872">
    <property type="term" value="F:metal ion binding"/>
    <property type="evidence" value="ECO:0007669"/>
    <property type="project" value="UniProtKB-KW"/>
</dbReference>
<evidence type="ECO:0000256" key="10">
    <source>
        <dbReference type="ARBA" id="ARBA00022781"/>
    </source>
</evidence>
<evidence type="ECO:0000256" key="5">
    <source>
        <dbReference type="ARBA" id="ARBA00022448"/>
    </source>
</evidence>
<comment type="function">
    <text evidence="1">The plasma membrane ATPase of plants and fungi is a hydrogen ion pump. The proton gradient it generates drives the active transport of nutrients by H(+)-symport. The resulting external acidification and/or internal alkinization may mediate growth responses.</text>
</comment>
<keyword evidence="14 18" id="KW-1133">Transmembrane helix</keyword>
<feature type="transmembrane region" description="Helical" evidence="18">
    <location>
        <begin position="763"/>
        <end position="787"/>
    </location>
</feature>
<dbReference type="InterPro" id="IPR001757">
    <property type="entry name" value="P_typ_ATPase"/>
</dbReference>
<name>A0AAN9YVA1_9PEZI</name>
<evidence type="ECO:0000256" key="16">
    <source>
        <dbReference type="ARBA" id="ARBA00023136"/>
    </source>
</evidence>
<feature type="transmembrane region" description="Helical" evidence="18">
    <location>
        <begin position="723"/>
        <end position="742"/>
    </location>
</feature>
<evidence type="ECO:0000313" key="21">
    <source>
        <dbReference type="EMBL" id="KAK7755927.1"/>
    </source>
</evidence>